<name>A0ABV1M1W4_9NEIS</name>
<feature type="signal peptide" evidence="1">
    <location>
        <begin position="1"/>
        <end position="27"/>
    </location>
</feature>
<gene>
    <name evidence="2" type="ORF">ABNW52_06265</name>
</gene>
<organism evidence="2 3">
    <name type="scientific">Vogesella oryzagri</name>
    <dbReference type="NCBI Taxonomy" id="3160864"/>
    <lineage>
        <taxon>Bacteria</taxon>
        <taxon>Pseudomonadati</taxon>
        <taxon>Pseudomonadota</taxon>
        <taxon>Betaproteobacteria</taxon>
        <taxon>Neisseriales</taxon>
        <taxon>Chromobacteriaceae</taxon>
        <taxon>Vogesella</taxon>
    </lineage>
</organism>
<dbReference type="PROSITE" id="PS51318">
    <property type="entry name" value="TAT"/>
    <property type="match status" value="1"/>
</dbReference>
<comment type="caution">
    <text evidence="2">The sequence shown here is derived from an EMBL/GenBank/DDBJ whole genome shotgun (WGS) entry which is preliminary data.</text>
</comment>
<keyword evidence="3" id="KW-1185">Reference proteome</keyword>
<evidence type="ECO:0000313" key="3">
    <source>
        <dbReference type="Proteomes" id="UP001433638"/>
    </source>
</evidence>
<reference evidence="2" key="1">
    <citation type="submission" date="2024-06" db="EMBL/GenBank/DDBJ databases">
        <title>Genome sequence of Vogesella sp. MAHUQ-64.</title>
        <authorList>
            <person name="Huq M.A."/>
        </authorList>
    </citation>
    <scope>NUCLEOTIDE SEQUENCE</scope>
    <source>
        <strain evidence="2">MAHUQ-64</strain>
    </source>
</reference>
<evidence type="ECO:0000313" key="2">
    <source>
        <dbReference type="EMBL" id="MEQ6290217.1"/>
    </source>
</evidence>
<sequence length="175" mass="17440">MTTDRRTLLKGLAAVGLAFTGGSLAHAATGLPEAATLAAGGQMPLTAVVSGSAVDRQFLAGVTAAAQQHGMQQQPALSLNGLDGSLLQHIHALAQDAQPAMLVGLVDDATATVLLDLVRSAGGRVLSQQHQRLGSDAAALQSAAALGRELVSRPAVVAAATAGNGVLCVSFCCVI</sequence>
<dbReference type="Proteomes" id="UP001433638">
    <property type="component" value="Unassembled WGS sequence"/>
</dbReference>
<dbReference type="EMBL" id="JBEFLD010000003">
    <property type="protein sequence ID" value="MEQ6290217.1"/>
    <property type="molecule type" value="Genomic_DNA"/>
</dbReference>
<keyword evidence="1" id="KW-0732">Signal</keyword>
<dbReference type="RefSeq" id="WP_349585513.1">
    <property type="nucleotide sequence ID" value="NZ_JBEFLD010000003.1"/>
</dbReference>
<feature type="chain" id="PRO_5047104169" evidence="1">
    <location>
        <begin position="28"/>
        <end position="175"/>
    </location>
</feature>
<dbReference type="InterPro" id="IPR006311">
    <property type="entry name" value="TAT_signal"/>
</dbReference>
<proteinExistence type="predicted"/>
<protein>
    <submittedName>
        <fullName evidence="2">Uncharacterized protein</fullName>
    </submittedName>
</protein>
<accession>A0ABV1M1W4</accession>
<evidence type="ECO:0000256" key="1">
    <source>
        <dbReference type="SAM" id="SignalP"/>
    </source>
</evidence>